<evidence type="ECO:0000313" key="3">
    <source>
        <dbReference type="EMBL" id="QTD46304.1"/>
    </source>
</evidence>
<name>A0A975CLC1_9BURK</name>
<feature type="signal peptide" evidence="1">
    <location>
        <begin position="1"/>
        <end position="20"/>
    </location>
</feature>
<evidence type="ECO:0000256" key="1">
    <source>
        <dbReference type="SAM" id="SignalP"/>
    </source>
</evidence>
<dbReference type="InterPro" id="IPR001608">
    <property type="entry name" value="Ala_racemase_N"/>
</dbReference>
<dbReference type="SUPFAM" id="SSF51419">
    <property type="entry name" value="PLP-binding barrel"/>
    <property type="match status" value="1"/>
</dbReference>
<accession>A0A975CLC1</accession>
<dbReference type="RefSeq" id="WP_208010203.1">
    <property type="nucleotide sequence ID" value="NZ_CP071796.1"/>
</dbReference>
<sequence length="429" mass="46044">MKRRHWVLAGVGTAALGALALRPGEGGAPHDAYFTALSQALRQSDRATDAVTPTLVIDRDRLQANIGRVLALKAKPMPLRVVAKSLACLPLLDFIAQHTGSTRQMVFNLPYLLLQASQRPALDLLLGKPLPAGAAQAFYQRHPAGAFDASRQLQWLIDTPERLAEYRQLARGLGQKLRVNLEIDVGLHRGGFADLSAFQKALSLLKDESLLEFSGLMGYDPHITEIPDIPGARSHAEAHAKRVYADFKAAALAALPAAQARAPELTWNAAGSPTFQLHDGQGAANEVSVGSAFVKPTHFDFAHLADCQPACFIATPVLKSGAFALPTGVEWIAAAARAWDRNQRHGVFLYGGEWRADVVSPAGLATSGLYGTSPNQQVMVGSGRQNLQPGDTVFFRPQKSEASLQQFGDIAVISGGKVVAHWPVFPPMP</sequence>
<dbReference type="Proteomes" id="UP000663903">
    <property type="component" value="Chromosome"/>
</dbReference>
<reference evidence="3" key="1">
    <citation type="submission" date="2021-03" db="EMBL/GenBank/DDBJ databases">
        <title>Ottowia sp. 27C isolated from the cloaca of a Giant Asian pond turtle (Heosemys grandis).</title>
        <authorList>
            <person name="Spergser J."/>
            <person name="Busse H.-J."/>
        </authorList>
    </citation>
    <scope>NUCLEOTIDE SEQUENCE</scope>
    <source>
        <strain evidence="3">27C</strain>
    </source>
</reference>
<dbReference type="EMBL" id="CP071796">
    <property type="protein sequence ID" value="QTD46304.1"/>
    <property type="molecule type" value="Genomic_DNA"/>
</dbReference>
<keyword evidence="4" id="KW-1185">Reference proteome</keyword>
<feature type="chain" id="PRO_5037777400" evidence="1">
    <location>
        <begin position="21"/>
        <end position="429"/>
    </location>
</feature>
<dbReference type="InterPro" id="IPR029066">
    <property type="entry name" value="PLP-binding_barrel"/>
</dbReference>
<proteinExistence type="predicted"/>
<dbReference type="KEGG" id="otd:J1M35_05245"/>
<dbReference type="Pfam" id="PF01168">
    <property type="entry name" value="Ala_racemase_N"/>
    <property type="match status" value="1"/>
</dbReference>
<evidence type="ECO:0000259" key="2">
    <source>
        <dbReference type="Pfam" id="PF01168"/>
    </source>
</evidence>
<evidence type="ECO:0000313" key="4">
    <source>
        <dbReference type="Proteomes" id="UP000663903"/>
    </source>
</evidence>
<dbReference type="GO" id="GO:0008721">
    <property type="term" value="F:D-serine ammonia-lyase activity"/>
    <property type="evidence" value="ECO:0007669"/>
    <property type="project" value="TreeGrafter"/>
</dbReference>
<dbReference type="PANTHER" id="PTHR28004">
    <property type="entry name" value="ZGC:162816-RELATED"/>
    <property type="match status" value="1"/>
</dbReference>
<dbReference type="GO" id="GO:0036088">
    <property type="term" value="P:D-serine catabolic process"/>
    <property type="evidence" value="ECO:0007669"/>
    <property type="project" value="TreeGrafter"/>
</dbReference>
<protein>
    <submittedName>
        <fullName evidence="3">Alanine racemase</fullName>
    </submittedName>
</protein>
<organism evidence="3 4">
    <name type="scientific">Ottowia testudinis</name>
    <dbReference type="NCBI Taxonomy" id="2816950"/>
    <lineage>
        <taxon>Bacteria</taxon>
        <taxon>Pseudomonadati</taxon>
        <taxon>Pseudomonadota</taxon>
        <taxon>Betaproteobacteria</taxon>
        <taxon>Burkholderiales</taxon>
        <taxon>Comamonadaceae</taxon>
        <taxon>Ottowia</taxon>
    </lineage>
</organism>
<dbReference type="InterPro" id="IPR051466">
    <property type="entry name" value="D-amino_acid_metab_enzyme"/>
</dbReference>
<dbReference type="Gene3D" id="3.20.20.10">
    <property type="entry name" value="Alanine racemase"/>
    <property type="match status" value="1"/>
</dbReference>
<dbReference type="AlphaFoldDB" id="A0A975CLC1"/>
<keyword evidence="1" id="KW-0732">Signal</keyword>
<dbReference type="PANTHER" id="PTHR28004:SF2">
    <property type="entry name" value="D-SERINE DEHYDRATASE"/>
    <property type="match status" value="1"/>
</dbReference>
<gene>
    <name evidence="3" type="ORF">J1M35_05245</name>
</gene>
<feature type="domain" description="Alanine racemase N-terminal" evidence="2">
    <location>
        <begin position="57"/>
        <end position="293"/>
    </location>
</feature>